<protein>
    <submittedName>
        <fullName evidence="1">Uncharacterized protein</fullName>
    </submittedName>
</protein>
<evidence type="ECO:0000313" key="2">
    <source>
        <dbReference type="Proteomes" id="UP000248257"/>
    </source>
</evidence>
<keyword evidence="2" id="KW-1185">Reference proteome</keyword>
<dbReference type="AlphaFoldDB" id="A0A318PGL0"/>
<organism evidence="1 2">
    <name type="scientific">Komagataeibacter xylinus</name>
    <name type="common">Gluconacetobacter xylinus</name>
    <dbReference type="NCBI Taxonomy" id="28448"/>
    <lineage>
        <taxon>Bacteria</taxon>
        <taxon>Pseudomonadati</taxon>
        <taxon>Pseudomonadota</taxon>
        <taxon>Alphaproteobacteria</taxon>
        <taxon>Acetobacterales</taxon>
        <taxon>Acetobacteraceae</taxon>
        <taxon>Komagataeibacter</taxon>
    </lineage>
</organism>
<proteinExistence type="predicted"/>
<reference evidence="1 2" key="1">
    <citation type="submission" date="2017-07" db="EMBL/GenBank/DDBJ databases">
        <title>A draft genome sequence of Komagataeibacter xylinus LMG 1515.</title>
        <authorList>
            <person name="Skraban J."/>
            <person name="Cleenwerck I."/>
            <person name="Vandamme P."/>
            <person name="Trcek J."/>
        </authorList>
    </citation>
    <scope>NUCLEOTIDE SEQUENCE [LARGE SCALE GENOMIC DNA]</scope>
    <source>
        <strain evidence="1 2">LMG 1515</strain>
    </source>
</reference>
<gene>
    <name evidence="1" type="ORF">CFR75_11220</name>
</gene>
<dbReference type="Proteomes" id="UP000248257">
    <property type="component" value="Unassembled WGS sequence"/>
</dbReference>
<name>A0A318PGL0_KOMXY</name>
<dbReference type="EMBL" id="NKUC01000024">
    <property type="protein sequence ID" value="PYD56381.1"/>
    <property type="molecule type" value="Genomic_DNA"/>
</dbReference>
<accession>A0A318PGL0</accession>
<comment type="caution">
    <text evidence="1">The sequence shown here is derived from an EMBL/GenBank/DDBJ whole genome shotgun (WGS) entry which is preliminary data.</text>
</comment>
<sequence length="131" mass="15307">MGAQINRMKDADGHKMTDKFLVDKLTTRNPWVEDVYKQTSGYIHFSGRHIRSVMRMEDLGSGDILHGQLVIGPKDYDRQQEDFCESIRCVHHLNLILDFALKDWFIRMCRPDGHIPDATEIWGDYEQQPES</sequence>
<evidence type="ECO:0000313" key="1">
    <source>
        <dbReference type="EMBL" id="PYD56381.1"/>
    </source>
</evidence>